<evidence type="ECO:0000256" key="5">
    <source>
        <dbReference type="ARBA" id="ARBA00046920"/>
    </source>
</evidence>
<dbReference type="EMBL" id="BGPR01020220">
    <property type="protein sequence ID" value="GBN84084.1"/>
    <property type="molecule type" value="Genomic_DNA"/>
</dbReference>
<proteinExistence type="inferred from homology"/>
<keyword evidence="8" id="KW-1185">Reference proteome</keyword>
<feature type="region of interest" description="Disordered" evidence="6">
    <location>
        <begin position="424"/>
        <end position="454"/>
    </location>
</feature>
<comment type="function">
    <text evidence="4">ESCRT-III-like protein involved in cytokinesis, nuclear envelope reassembly and endosomal tubulation. Is required for efficient abscission during cytokinesis. Involved in recruiting VPS4A and/or VPS4B to the midbody of dividing cells. During late anaphase, involved in nuclear envelope reassembly and mitotic spindle disassembly together with the ESCRT-III complex: IST1 acts by mediating the recruitment of SPAST to the nuclear membrane, leading to microtubule severing. Recruited to the reforming nuclear envelope (NE) during anaphase by LEMD2. Regulates early endosomal tubulation together with the ESCRT-III complex by mediating the recruitment of SPAST.</text>
</comment>
<evidence type="ECO:0000256" key="3">
    <source>
        <dbReference type="ARBA" id="ARBA00032374"/>
    </source>
</evidence>
<dbReference type="GO" id="GO:0015031">
    <property type="term" value="P:protein transport"/>
    <property type="evidence" value="ECO:0007669"/>
    <property type="project" value="InterPro"/>
</dbReference>
<organism evidence="7 8">
    <name type="scientific">Araneus ventricosus</name>
    <name type="common">Orbweaver spider</name>
    <name type="synonym">Epeira ventricosa</name>
    <dbReference type="NCBI Taxonomy" id="182803"/>
    <lineage>
        <taxon>Eukaryota</taxon>
        <taxon>Metazoa</taxon>
        <taxon>Ecdysozoa</taxon>
        <taxon>Arthropoda</taxon>
        <taxon>Chelicerata</taxon>
        <taxon>Arachnida</taxon>
        <taxon>Araneae</taxon>
        <taxon>Araneomorphae</taxon>
        <taxon>Entelegynae</taxon>
        <taxon>Araneoidea</taxon>
        <taxon>Araneidae</taxon>
        <taxon>Araneus</taxon>
    </lineage>
</organism>
<dbReference type="InterPro" id="IPR005061">
    <property type="entry name" value="Ist1"/>
</dbReference>
<name>A0A4Y2S7A1_ARAVE</name>
<dbReference type="OrthoDB" id="6428699at2759"/>
<feature type="compositionally biased region" description="Basic and acidic residues" evidence="6">
    <location>
        <begin position="437"/>
        <end position="454"/>
    </location>
</feature>
<gene>
    <name evidence="7" type="primary">IST1_3</name>
    <name evidence="7" type="ORF">AVEN_237885_1</name>
</gene>
<dbReference type="PANTHER" id="PTHR12161:SF5">
    <property type="entry name" value="IST1 HOMOLOG"/>
    <property type="match status" value="1"/>
</dbReference>
<dbReference type="AlphaFoldDB" id="A0A4Y2S7A1"/>
<reference evidence="7 8" key="1">
    <citation type="journal article" date="2019" name="Sci. Rep.">
        <title>Orb-weaving spider Araneus ventricosus genome elucidates the spidroin gene catalogue.</title>
        <authorList>
            <person name="Kono N."/>
            <person name="Nakamura H."/>
            <person name="Ohtoshi R."/>
            <person name="Moran D.A.P."/>
            <person name="Shinohara A."/>
            <person name="Yoshida Y."/>
            <person name="Fujiwara M."/>
            <person name="Mori M."/>
            <person name="Tomita M."/>
            <person name="Arakawa K."/>
        </authorList>
    </citation>
    <scope>NUCLEOTIDE SEQUENCE [LARGE SCALE GENOMIC DNA]</scope>
</reference>
<evidence type="ECO:0000256" key="6">
    <source>
        <dbReference type="SAM" id="MobiDB-lite"/>
    </source>
</evidence>
<protein>
    <recommendedName>
        <fullName evidence="2">IST1 homolog</fullName>
    </recommendedName>
    <alternativeName>
        <fullName evidence="3">Charged multivesicular body protein 8</fullName>
    </alternativeName>
</protein>
<dbReference type="Gene3D" id="1.20.1260.60">
    <property type="entry name" value="Vacuolar protein sorting-associated protein Ist1"/>
    <property type="match status" value="1"/>
</dbReference>
<comment type="similarity">
    <text evidence="1">Belongs to the IST1 family.</text>
</comment>
<evidence type="ECO:0000256" key="2">
    <source>
        <dbReference type="ARBA" id="ARBA00014513"/>
    </source>
</evidence>
<accession>A0A4Y2S7A1</accession>
<sequence>MEKIRPYIAIVIVQTVIRYEAALEAMEIIKMLCERILDRYGLFEETKEPDQSLEQAVSSLIWVSPYLRSEIVELKDIFKQLSVKYGSDYSKSALKNKQLTVNPELIKRVKLNIPSEDKIQEYLRYIASKYSVPEDRKIEMEVYFSKSDSSESKSIGQNIDLVESTRFSSASSGSVTMEDVEDSETFEGYGTSVHDVSVSCKKVFSNLKFVKNRRPRIRSLRNFYRNNNLPDIPEENEDVETENSLHGRDHGLIQKINGNDDDNVNKGDTISGSVSGRHHMFGTLNENSENISDSRNKEVPAATEIRSNFLLSTYKKKCNLRVKIPTIYENDSGLDSLEDEKQNISKKTEYSDLIPGNTPMNDFENDPTYADFDRPPSYQEVVCNTTEDNLDVSHPYQFEVDIKLERFPQFPTLPTCPTLDDMSEECFDNTGSSHIDSNSEKDGRTYSDRKKTPT</sequence>
<dbReference type="Proteomes" id="UP000499080">
    <property type="component" value="Unassembled WGS sequence"/>
</dbReference>
<comment type="subunit">
    <text evidence="5">Interacts with CHMP1A, CHMP1B, VPS4A and VTA1. Interacts with SPAST, STAMBP, and USP8. May interact with VPS37B. May associate with the ESCRT-I complex. Interacts with MITD1, in competition with VSP4. Interacts with SPART (via MIT domain); leading to the recruitment of SPART to midbodies. Interacts with SPAST.</text>
</comment>
<evidence type="ECO:0000256" key="1">
    <source>
        <dbReference type="ARBA" id="ARBA00005536"/>
    </source>
</evidence>
<evidence type="ECO:0000256" key="4">
    <source>
        <dbReference type="ARBA" id="ARBA00046124"/>
    </source>
</evidence>
<dbReference type="PANTHER" id="PTHR12161">
    <property type="entry name" value="IST1 FAMILY MEMBER"/>
    <property type="match status" value="1"/>
</dbReference>
<evidence type="ECO:0000313" key="8">
    <source>
        <dbReference type="Proteomes" id="UP000499080"/>
    </source>
</evidence>
<evidence type="ECO:0000313" key="7">
    <source>
        <dbReference type="EMBL" id="GBN84084.1"/>
    </source>
</evidence>
<dbReference type="Pfam" id="PF03398">
    <property type="entry name" value="Ist1"/>
    <property type="match status" value="1"/>
</dbReference>
<comment type="caution">
    <text evidence="7">The sequence shown here is derived from an EMBL/GenBank/DDBJ whole genome shotgun (WGS) entry which is preliminary data.</text>
</comment>
<dbReference type="InterPro" id="IPR042277">
    <property type="entry name" value="IST1-like"/>
</dbReference>